<reference evidence="2" key="1">
    <citation type="submission" date="2025-08" db="UniProtKB">
        <authorList>
            <consortium name="RefSeq"/>
        </authorList>
    </citation>
    <scope>IDENTIFICATION</scope>
    <source>
        <tissue evidence="2">Testes</tissue>
    </source>
</reference>
<gene>
    <name evidence="2" type="primary">LOC102810153</name>
</gene>
<protein>
    <submittedName>
        <fullName evidence="2">14 kDa fatty acid-binding protein-like</fullName>
    </submittedName>
</protein>
<dbReference type="Gene3D" id="2.40.128.20">
    <property type="match status" value="1"/>
</dbReference>
<accession>A0ABM0MW37</accession>
<sequence>MSILQLMIGKWKHDRDSDDDDLIEVLMQGMGLPLAVARITACSSPVINISQNGDVYCIQFDIEKQSFVATFKIGQPFDEMTNPMGKKRKSLTYIDDEGRLVMKAVDPKDTFISIWNVQGDELTTTLVDDDEKAVRYYHRV</sequence>
<dbReference type="RefSeq" id="XP_006824228.1">
    <property type="nucleotide sequence ID" value="XM_006824165.1"/>
</dbReference>
<dbReference type="InterPro" id="IPR000463">
    <property type="entry name" value="Fatty_acid-bd"/>
</dbReference>
<dbReference type="InterPro" id="IPR012674">
    <property type="entry name" value="Calycin"/>
</dbReference>
<evidence type="ECO:0000313" key="1">
    <source>
        <dbReference type="Proteomes" id="UP000694865"/>
    </source>
</evidence>
<dbReference type="Proteomes" id="UP000694865">
    <property type="component" value="Unplaced"/>
</dbReference>
<dbReference type="CDD" id="cd00742">
    <property type="entry name" value="FABP"/>
    <property type="match status" value="1"/>
</dbReference>
<dbReference type="PRINTS" id="PR00178">
    <property type="entry name" value="FATTYACIDBP"/>
</dbReference>
<evidence type="ECO:0000313" key="2">
    <source>
        <dbReference type="RefSeq" id="XP_006824228.1"/>
    </source>
</evidence>
<dbReference type="SUPFAM" id="SSF50814">
    <property type="entry name" value="Lipocalins"/>
    <property type="match status" value="1"/>
</dbReference>
<dbReference type="GeneID" id="102810153"/>
<name>A0ABM0MW37_SACKO</name>
<organism evidence="1 2">
    <name type="scientific">Saccoglossus kowalevskii</name>
    <name type="common">Acorn worm</name>
    <dbReference type="NCBI Taxonomy" id="10224"/>
    <lineage>
        <taxon>Eukaryota</taxon>
        <taxon>Metazoa</taxon>
        <taxon>Hemichordata</taxon>
        <taxon>Enteropneusta</taxon>
        <taxon>Harrimaniidae</taxon>
        <taxon>Saccoglossus</taxon>
    </lineage>
</organism>
<keyword evidence="1" id="KW-1185">Reference proteome</keyword>
<proteinExistence type="predicted"/>